<organism evidence="1 2">
    <name type="scientific">Onchocerca ochengi</name>
    <name type="common">Filarial nematode worm</name>
    <dbReference type="NCBI Taxonomy" id="42157"/>
    <lineage>
        <taxon>Eukaryota</taxon>
        <taxon>Metazoa</taxon>
        <taxon>Ecdysozoa</taxon>
        <taxon>Nematoda</taxon>
        <taxon>Chromadorea</taxon>
        <taxon>Rhabditida</taxon>
        <taxon>Spirurina</taxon>
        <taxon>Spiruromorpha</taxon>
        <taxon>Filarioidea</taxon>
        <taxon>Onchocercidae</taxon>
        <taxon>Onchocerca</taxon>
    </lineage>
</organism>
<reference evidence="1 2" key="1">
    <citation type="submission" date="2018-08" db="EMBL/GenBank/DDBJ databases">
        <authorList>
            <person name="Laetsch R D."/>
            <person name="Stevens L."/>
            <person name="Kumar S."/>
            <person name="Blaxter L. M."/>
        </authorList>
    </citation>
    <scope>NUCLEOTIDE SEQUENCE [LARGE SCALE GENOMIC DNA]</scope>
</reference>
<dbReference type="AlphaFoldDB" id="A0A3P7KQ31"/>
<dbReference type="Proteomes" id="UP000271087">
    <property type="component" value="Unassembled WGS sequence"/>
</dbReference>
<proteinExistence type="predicted"/>
<sequence>PQQCFYGCHFEGCRSLNLIKIDNQAKSCELFRDALIDYRTADVLIFERGSAYFDGIKCIQKQYKIEKRIYSDNDYNTIDNEN</sequence>
<accession>A0A3P7KQ31</accession>
<evidence type="ECO:0008006" key="3">
    <source>
        <dbReference type="Google" id="ProtNLM"/>
    </source>
</evidence>
<gene>
    <name evidence="1" type="ORF">NOO_LOCUS12780</name>
</gene>
<keyword evidence="2" id="KW-1185">Reference proteome</keyword>
<dbReference type="EMBL" id="UYRW01011993">
    <property type="protein sequence ID" value="VDN00003.1"/>
    <property type="molecule type" value="Genomic_DNA"/>
</dbReference>
<name>A0A3P7KQ31_ONCOC</name>
<dbReference type="OrthoDB" id="5816936at2759"/>
<feature type="non-terminal residue" evidence="1">
    <location>
        <position position="1"/>
    </location>
</feature>
<protein>
    <recommendedName>
        <fullName evidence="3">Apple domain-containing protein</fullName>
    </recommendedName>
</protein>
<evidence type="ECO:0000313" key="1">
    <source>
        <dbReference type="EMBL" id="VDN00003.1"/>
    </source>
</evidence>
<evidence type="ECO:0000313" key="2">
    <source>
        <dbReference type="Proteomes" id="UP000271087"/>
    </source>
</evidence>